<dbReference type="AlphaFoldDB" id="A0A251P9A8"/>
<accession>A0A251P9A8</accession>
<reference evidence="1 2" key="1">
    <citation type="journal article" date="2013" name="Nat. Genet.">
        <title>The high-quality draft genome of peach (Prunus persica) identifies unique patterns of genetic diversity, domestication and genome evolution.</title>
        <authorList>
            <consortium name="International Peach Genome Initiative"/>
            <person name="Verde I."/>
            <person name="Abbott A.G."/>
            <person name="Scalabrin S."/>
            <person name="Jung S."/>
            <person name="Shu S."/>
            <person name="Marroni F."/>
            <person name="Zhebentyayeva T."/>
            <person name="Dettori M.T."/>
            <person name="Grimwood J."/>
            <person name="Cattonaro F."/>
            <person name="Zuccolo A."/>
            <person name="Rossini L."/>
            <person name="Jenkins J."/>
            <person name="Vendramin E."/>
            <person name="Meisel L.A."/>
            <person name="Decroocq V."/>
            <person name="Sosinski B."/>
            <person name="Prochnik S."/>
            <person name="Mitros T."/>
            <person name="Policriti A."/>
            <person name="Cipriani G."/>
            <person name="Dondini L."/>
            <person name="Ficklin S."/>
            <person name="Goodstein D.M."/>
            <person name="Xuan P."/>
            <person name="Del Fabbro C."/>
            <person name="Aramini V."/>
            <person name="Copetti D."/>
            <person name="Gonzalez S."/>
            <person name="Horner D.S."/>
            <person name="Falchi R."/>
            <person name="Lucas S."/>
            <person name="Mica E."/>
            <person name="Maldonado J."/>
            <person name="Lazzari B."/>
            <person name="Bielenberg D."/>
            <person name="Pirona R."/>
            <person name="Miculan M."/>
            <person name="Barakat A."/>
            <person name="Testolin R."/>
            <person name="Stella A."/>
            <person name="Tartarini S."/>
            <person name="Tonutti P."/>
            <person name="Arus P."/>
            <person name="Orellana A."/>
            <person name="Wells C."/>
            <person name="Main D."/>
            <person name="Vizzotto G."/>
            <person name="Silva H."/>
            <person name="Salamini F."/>
            <person name="Schmutz J."/>
            <person name="Morgante M."/>
            <person name="Rokhsar D.S."/>
        </authorList>
    </citation>
    <scope>NUCLEOTIDE SEQUENCE [LARGE SCALE GENOMIC DNA]</scope>
    <source>
        <strain evidence="2">cv. Nemared</strain>
    </source>
</reference>
<evidence type="ECO:0000313" key="2">
    <source>
        <dbReference type="Proteomes" id="UP000006882"/>
    </source>
</evidence>
<evidence type="ECO:0000313" key="1">
    <source>
        <dbReference type="EMBL" id="ONI08167.1"/>
    </source>
</evidence>
<sequence>MWCLSQKLEENNANLCIAKHVINKHLWHAPEEKLKMIMISYESKGRGSTVASSHVLFDARSKGLSSENKNLPCGAFWLDEDQFSSSGLFQLEFLLKAVWLMTVDQLLAGSGTFMQFERNHCWLGS</sequence>
<dbReference type="Proteomes" id="UP000006882">
    <property type="component" value="Chromosome G5"/>
</dbReference>
<gene>
    <name evidence="1" type="ORF">PRUPE_5G161200</name>
</gene>
<keyword evidence="2" id="KW-1185">Reference proteome</keyword>
<dbReference type="Gramene" id="ONI08167">
    <property type="protein sequence ID" value="ONI08167"/>
    <property type="gene ID" value="PRUPE_5G161200"/>
</dbReference>
<dbReference type="EMBL" id="CM007655">
    <property type="protein sequence ID" value="ONI08167.1"/>
    <property type="molecule type" value="Genomic_DNA"/>
</dbReference>
<protein>
    <submittedName>
        <fullName evidence="1">Uncharacterized protein</fullName>
    </submittedName>
</protein>
<proteinExistence type="predicted"/>
<name>A0A251P9A8_PRUPE</name>
<organism evidence="1 2">
    <name type="scientific">Prunus persica</name>
    <name type="common">Peach</name>
    <name type="synonym">Amygdalus persica</name>
    <dbReference type="NCBI Taxonomy" id="3760"/>
    <lineage>
        <taxon>Eukaryota</taxon>
        <taxon>Viridiplantae</taxon>
        <taxon>Streptophyta</taxon>
        <taxon>Embryophyta</taxon>
        <taxon>Tracheophyta</taxon>
        <taxon>Spermatophyta</taxon>
        <taxon>Magnoliopsida</taxon>
        <taxon>eudicotyledons</taxon>
        <taxon>Gunneridae</taxon>
        <taxon>Pentapetalae</taxon>
        <taxon>rosids</taxon>
        <taxon>fabids</taxon>
        <taxon>Rosales</taxon>
        <taxon>Rosaceae</taxon>
        <taxon>Amygdaloideae</taxon>
        <taxon>Amygdaleae</taxon>
        <taxon>Prunus</taxon>
    </lineage>
</organism>